<protein>
    <recommendedName>
        <fullName evidence="3">Nuclear transport factor 2 family protein</fullName>
    </recommendedName>
</protein>
<dbReference type="SUPFAM" id="SSF54427">
    <property type="entry name" value="NTF2-like"/>
    <property type="match status" value="1"/>
</dbReference>
<dbReference type="EMBL" id="BAAANF010000021">
    <property type="protein sequence ID" value="GAA1706854.1"/>
    <property type="molecule type" value="Genomic_DNA"/>
</dbReference>
<evidence type="ECO:0000313" key="2">
    <source>
        <dbReference type="Proteomes" id="UP001500280"/>
    </source>
</evidence>
<dbReference type="InterPro" id="IPR032710">
    <property type="entry name" value="NTF2-like_dom_sf"/>
</dbReference>
<organism evidence="1 2">
    <name type="scientific">Kribbella yunnanensis</name>
    <dbReference type="NCBI Taxonomy" id="190194"/>
    <lineage>
        <taxon>Bacteria</taxon>
        <taxon>Bacillati</taxon>
        <taxon>Actinomycetota</taxon>
        <taxon>Actinomycetes</taxon>
        <taxon>Propionibacteriales</taxon>
        <taxon>Kribbellaceae</taxon>
        <taxon>Kribbella</taxon>
    </lineage>
</organism>
<evidence type="ECO:0008006" key="3">
    <source>
        <dbReference type="Google" id="ProtNLM"/>
    </source>
</evidence>
<accession>A0ABN2IKG8</accession>
<dbReference type="Proteomes" id="UP001500280">
    <property type="component" value="Unassembled WGS sequence"/>
</dbReference>
<evidence type="ECO:0000313" key="1">
    <source>
        <dbReference type="EMBL" id="GAA1706854.1"/>
    </source>
</evidence>
<comment type="caution">
    <text evidence="1">The sequence shown here is derived from an EMBL/GenBank/DDBJ whole genome shotgun (WGS) entry which is preliminary data.</text>
</comment>
<name>A0ABN2IKG8_9ACTN</name>
<proteinExistence type="predicted"/>
<keyword evidence="2" id="KW-1185">Reference proteome</keyword>
<dbReference type="Gene3D" id="3.10.450.50">
    <property type="match status" value="1"/>
</dbReference>
<reference evidence="1 2" key="1">
    <citation type="journal article" date="2019" name="Int. J. Syst. Evol. Microbiol.">
        <title>The Global Catalogue of Microorganisms (GCM) 10K type strain sequencing project: providing services to taxonomists for standard genome sequencing and annotation.</title>
        <authorList>
            <consortium name="The Broad Institute Genomics Platform"/>
            <consortium name="The Broad Institute Genome Sequencing Center for Infectious Disease"/>
            <person name="Wu L."/>
            <person name="Ma J."/>
        </authorList>
    </citation>
    <scope>NUCLEOTIDE SEQUENCE [LARGE SCALE GENOMIC DNA]</scope>
    <source>
        <strain evidence="1 2">JCM 14307</strain>
    </source>
</reference>
<gene>
    <name evidence="1" type="ORF">GCM10009745_63400</name>
</gene>
<sequence>MNGAEARHLTANVLHTYTEVADRKDVDAAVALLGRAVVRFPTGGYERPEDARGWWEQLWGSPVAHRHDVTNLVVRPLVDPTDHIQDGTWRAEAHYQRWMVKDEPVLHTLGRYDLILATEGDDLAVRRLAVTQQWSRG</sequence>